<evidence type="ECO:0000256" key="1">
    <source>
        <dbReference type="SAM" id="MobiDB-lite"/>
    </source>
</evidence>
<dbReference type="EMBL" id="GL536040">
    <property type="protein sequence ID" value="EFQ88947.1"/>
    <property type="molecule type" value="Genomic_DNA"/>
</dbReference>
<gene>
    <name evidence="2" type="ORF">PTT_14964</name>
</gene>
<evidence type="ECO:0000313" key="3">
    <source>
        <dbReference type="Proteomes" id="UP000001067"/>
    </source>
</evidence>
<feature type="compositionally biased region" description="Polar residues" evidence="1">
    <location>
        <begin position="149"/>
        <end position="159"/>
    </location>
</feature>
<feature type="compositionally biased region" description="Polar residues" evidence="1">
    <location>
        <begin position="91"/>
        <end position="100"/>
    </location>
</feature>
<proteinExistence type="predicted"/>
<feature type="compositionally biased region" description="Basic and acidic residues" evidence="1">
    <location>
        <begin position="107"/>
        <end position="119"/>
    </location>
</feature>
<dbReference type="KEGG" id="pte:PTT_14964"/>
<dbReference type="eggNOG" id="ENOG502T9HV">
    <property type="taxonomic scope" value="Eukaryota"/>
</dbReference>
<dbReference type="AlphaFoldDB" id="E3RZB1"/>
<dbReference type="Proteomes" id="UP000001067">
    <property type="component" value="Unassembled WGS sequence"/>
</dbReference>
<reference evidence="2 3" key="1">
    <citation type="journal article" date="2010" name="Genome Biol.">
        <title>A first genome assembly of the barley fungal pathogen Pyrenophora teres f. teres.</title>
        <authorList>
            <person name="Ellwood S.R."/>
            <person name="Liu Z."/>
            <person name="Syme R.A."/>
            <person name="Lai Z."/>
            <person name="Hane J.K."/>
            <person name="Keiper F."/>
            <person name="Moffat C.S."/>
            <person name="Oliver R.P."/>
            <person name="Friesen T.L."/>
        </authorList>
    </citation>
    <scope>NUCLEOTIDE SEQUENCE [LARGE SCALE GENOMIC DNA]</scope>
    <source>
        <strain evidence="2 3">0-1</strain>
    </source>
</reference>
<accession>E3RZB1</accession>
<feature type="region of interest" description="Disordered" evidence="1">
    <location>
        <begin position="278"/>
        <end position="317"/>
    </location>
</feature>
<organism evidence="3">
    <name type="scientific">Pyrenophora teres f. teres (strain 0-1)</name>
    <name type="common">Barley net blotch fungus</name>
    <name type="synonym">Drechslera teres f. teres</name>
    <dbReference type="NCBI Taxonomy" id="861557"/>
    <lineage>
        <taxon>Eukaryota</taxon>
        <taxon>Fungi</taxon>
        <taxon>Dikarya</taxon>
        <taxon>Ascomycota</taxon>
        <taxon>Pezizomycotina</taxon>
        <taxon>Dothideomycetes</taxon>
        <taxon>Pleosporomycetidae</taxon>
        <taxon>Pleosporales</taxon>
        <taxon>Pleosporineae</taxon>
        <taxon>Pleosporaceae</taxon>
        <taxon>Pyrenophora</taxon>
    </lineage>
</organism>
<feature type="region of interest" description="Disordered" evidence="1">
    <location>
        <begin position="62"/>
        <end position="162"/>
    </location>
</feature>
<feature type="region of interest" description="Disordered" evidence="1">
    <location>
        <begin position="174"/>
        <end position="199"/>
    </location>
</feature>
<protein>
    <submittedName>
        <fullName evidence="2">Uncharacterized protein</fullName>
    </submittedName>
</protein>
<evidence type="ECO:0000313" key="2">
    <source>
        <dbReference type="EMBL" id="EFQ88947.1"/>
    </source>
</evidence>
<keyword evidence="3" id="KW-1185">Reference proteome</keyword>
<feature type="compositionally biased region" description="Basic and acidic residues" evidence="1">
    <location>
        <begin position="139"/>
        <end position="148"/>
    </location>
</feature>
<sequence length="546" mass="61615">MDDRLHLLLPYGLSSYYKSFHTKGKAATKLRRPPVFHVATLEELATVNASYALPRIVAKTKDNMRSQRGIRRIKRGPATGEEKHDRKNRAKTTISVSRTPKVSKLGRQRDNTGRVESDTRAGASRSVPITLDSDDDESVRDHGPHIRASESQSTPSDPTRTPILDLNLERFRYQPQSSFHNQSGRRGRVHTPLSNRYNPTGIFLRRSASSTYSPAPDPTKQHRKYDTMRKKRYKTIFSMPLYLNGADIPPKKMQTPTAARPGHFSPKISHVLASQQYDLDRTHPPRSSSWANSPAATGLSRTQQVNTSPKEEKRHDEEMTLLDIDEFDMRTRVAQLMAVAPAIPVRDLYHLIVDSKGRMSEAKQRAIMMSEVPGTHCQNKLSPRAQKPLGNDSDDEILVKIDYNDPAFDWDTDEPAPELIATTRARPLKPGSKKAATIHHASKNTMRMKSGTKDEARRTAKLTKPTFVNPTHARETSSDRDFVVADNIGHYGLISDDESELSDLSSCRSGYGKVKMRDDDDAFDLDIDMQPHYAYNADILRKKRGR</sequence>
<dbReference type="OrthoDB" id="3798749at2759"/>
<name>E3RZB1_PYRTT</name>
<feature type="compositionally biased region" description="Polar residues" evidence="1">
    <location>
        <begin position="285"/>
        <end position="308"/>
    </location>
</feature>
<dbReference type="HOGENOM" id="CLU_579982_0_0_1"/>